<dbReference type="PANTHER" id="PTHR38439">
    <property type="entry name" value="AURACYANIN-B"/>
    <property type="match status" value="1"/>
</dbReference>
<dbReference type="InterPro" id="IPR050845">
    <property type="entry name" value="Cu-binding_ET"/>
</dbReference>
<keyword evidence="9" id="KW-1185">Reference proteome</keyword>
<evidence type="ECO:0000256" key="1">
    <source>
        <dbReference type="ARBA" id="ARBA00004459"/>
    </source>
</evidence>
<dbReference type="GO" id="GO:0009279">
    <property type="term" value="C:cell outer membrane"/>
    <property type="evidence" value="ECO:0007669"/>
    <property type="project" value="UniProtKB-SubCell"/>
</dbReference>
<dbReference type="CDD" id="cd13922">
    <property type="entry name" value="Azurin"/>
    <property type="match status" value="1"/>
</dbReference>
<dbReference type="InterPro" id="IPR028871">
    <property type="entry name" value="BlueCu_1_BS"/>
</dbReference>
<name>A0A8T9MTQ9_9NEIS</name>
<keyword evidence="6" id="KW-0574">Periplasm</keyword>
<dbReference type="AlphaFoldDB" id="A0A8T9MTQ9"/>
<keyword evidence="3 6" id="KW-0479">Metal-binding</keyword>
<dbReference type="Pfam" id="PF00127">
    <property type="entry name" value="Copper-bind"/>
    <property type="match status" value="1"/>
</dbReference>
<dbReference type="InterPro" id="IPR014068">
    <property type="entry name" value="Azurin"/>
</dbReference>
<dbReference type="GO" id="GO:0005507">
    <property type="term" value="F:copper ion binding"/>
    <property type="evidence" value="ECO:0007669"/>
    <property type="project" value="UniProtKB-UniRule"/>
</dbReference>
<reference evidence="8" key="2">
    <citation type="submission" date="2024-09" db="EMBL/GenBank/DDBJ databases">
        <authorList>
            <person name="Veyrier F.J."/>
        </authorList>
    </citation>
    <scope>NUCLEOTIDE SEQUENCE</scope>
    <source>
        <strain evidence="8">17694</strain>
    </source>
</reference>
<feature type="chain" id="PRO_5035960973" description="Azurin" evidence="6">
    <location>
        <begin position="19"/>
        <end position="174"/>
    </location>
</feature>
<dbReference type="SUPFAM" id="SSF49503">
    <property type="entry name" value="Cupredoxins"/>
    <property type="match status" value="1"/>
</dbReference>
<accession>A0A8T9MTQ9</accession>
<evidence type="ECO:0000259" key="7">
    <source>
        <dbReference type="Pfam" id="PF00127"/>
    </source>
</evidence>
<dbReference type="InterPro" id="IPR000923">
    <property type="entry name" value="BlueCu_1"/>
</dbReference>
<evidence type="ECO:0000256" key="2">
    <source>
        <dbReference type="ARBA" id="ARBA00022448"/>
    </source>
</evidence>
<evidence type="ECO:0000256" key="5">
    <source>
        <dbReference type="ARBA" id="ARBA00023008"/>
    </source>
</evidence>
<evidence type="ECO:0000256" key="3">
    <source>
        <dbReference type="ARBA" id="ARBA00022723"/>
    </source>
</evidence>
<comment type="function">
    <text evidence="6">Transfers electrons from cytochrome c551 to cytochrome oxidase.</text>
</comment>
<proteinExistence type="predicted"/>
<sequence>MKTHISLLAAALMLAACGGEEPAKPAENPAAPPAASAPSTAVHVPAECVFTVSSDDSMKFDTKEIQVKSSCKDFAITLKNAGKQPKAAMGHNLVITKAADKDGVGADGTAAGADNDYLKAGDGRVIGATKLLGGGEEDTLVLNVSKLAKGEDYVFFCTFPGHSASMNGKVVLVD</sequence>
<dbReference type="RefSeq" id="WP_027010249.1">
    <property type="nucleotide sequence ID" value="NZ_CP091521.1"/>
</dbReference>
<dbReference type="PROSITE" id="PS00196">
    <property type="entry name" value="COPPER_BLUE"/>
    <property type="match status" value="1"/>
</dbReference>
<reference evidence="8" key="1">
    <citation type="journal article" date="2022" name="Res Sq">
        <title>Evolution of multicellular longitudinally dividing oral cavity symbionts (Neisseriaceae).</title>
        <authorList>
            <person name="Nyongesa S."/>
            <person name="Weber P."/>
            <person name="Bernet E."/>
            <person name="Pullido F."/>
            <person name="Nieckarz M."/>
            <person name="Delaby M."/>
            <person name="Nieves C."/>
            <person name="Viehboeck T."/>
            <person name="Krause N."/>
            <person name="Rivera-Millot A."/>
            <person name="Nakamura A."/>
            <person name="Vischer N."/>
            <person name="VanNieuwenhze M."/>
            <person name="Brun Y."/>
            <person name="Cava F."/>
            <person name="Bulgheresi S."/>
            <person name="Veyrier F."/>
        </authorList>
    </citation>
    <scope>NUCLEOTIDE SEQUENCE</scope>
    <source>
        <strain evidence="8">17694</strain>
    </source>
</reference>
<keyword evidence="2 6" id="KW-0813">Transport</keyword>
<dbReference type="KEGG" id="ckh:LVJ77_10780"/>
<dbReference type="PROSITE" id="PS51257">
    <property type="entry name" value="PROKAR_LIPOPROTEIN"/>
    <property type="match status" value="1"/>
</dbReference>
<evidence type="ECO:0000256" key="6">
    <source>
        <dbReference type="RuleBase" id="RU363017"/>
    </source>
</evidence>
<keyword evidence="4 6" id="KW-0249">Electron transport</keyword>
<comment type="subcellular location">
    <subcellularLocation>
        <location evidence="1">Cell outer membrane</location>
        <topology evidence="1">Lipid-anchor</topology>
    </subcellularLocation>
    <subcellularLocation>
        <location evidence="6">Periplasm</location>
    </subcellularLocation>
</comment>
<dbReference type="InterPro" id="IPR008972">
    <property type="entry name" value="Cupredoxin"/>
</dbReference>
<feature type="signal peptide" evidence="6">
    <location>
        <begin position="1"/>
        <end position="18"/>
    </location>
</feature>
<dbReference type="Gene3D" id="2.60.40.420">
    <property type="entry name" value="Cupredoxins - blue copper proteins"/>
    <property type="match status" value="1"/>
</dbReference>
<gene>
    <name evidence="8" type="primary">azu</name>
    <name evidence="8" type="ORF">LVJ77_10780</name>
</gene>
<feature type="domain" description="Blue (type 1) copper" evidence="7">
    <location>
        <begin position="47"/>
        <end position="172"/>
    </location>
</feature>
<evidence type="ECO:0000256" key="4">
    <source>
        <dbReference type="ARBA" id="ARBA00022982"/>
    </source>
</evidence>
<keyword evidence="5 6" id="KW-0186">Copper</keyword>
<dbReference type="PANTHER" id="PTHR38439:SF2">
    <property type="entry name" value="OUTER MEMBRANE PROTEIN H.8"/>
    <property type="match status" value="1"/>
</dbReference>
<organism evidence="8 9">
    <name type="scientific">Conchiformibius kuhniae</name>
    <dbReference type="NCBI Taxonomy" id="211502"/>
    <lineage>
        <taxon>Bacteria</taxon>
        <taxon>Pseudomonadati</taxon>
        <taxon>Pseudomonadota</taxon>
        <taxon>Betaproteobacteria</taxon>
        <taxon>Neisseriales</taxon>
        <taxon>Neisseriaceae</taxon>
        <taxon>Conchiformibius</taxon>
    </lineage>
</organism>
<keyword evidence="6" id="KW-0732">Signal</keyword>
<dbReference type="Proteomes" id="UP000831534">
    <property type="component" value="Chromosome"/>
</dbReference>
<dbReference type="GO" id="GO:0042597">
    <property type="term" value="C:periplasmic space"/>
    <property type="evidence" value="ECO:0007669"/>
    <property type="project" value="UniProtKB-SubCell"/>
</dbReference>
<evidence type="ECO:0000313" key="9">
    <source>
        <dbReference type="Proteomes" id="UP000831534"/>
    </source>
</evidence>
<dbReference type="EMBL" id="CP091521">
    <property type="protein sequence ID" value="UOP04669.1"/>
    <property type="molecule type" value="Genomic_DNA"/>
</dbReference>
<dbReference type="GO" id="GO:0009055">
    <property type="term" value="F:electron transfer activity"/>
    <property type="evidence" value="ECO:0007669"/>
    <property type="project" value="InterPro"/>
</dbReference>
<evidence type="ECO:0000313" key="8">
    <source>
        <dbReference type="EMBL" id="UOP04669.1"/>
    </source>
</evidence>
<protein>
    <recommendedName>
        <fullName evidence="6">Azurin</fullName>
    </recommendedName>
</protein>
<dbReference type="NCBIfam" id="TIGR02695">
    <property type="entry name" value="azurin"/>
    <property type="match status" value="1"/>
</dbReference>